<evidence type="ECO:0000313" key="1">
    <source>
        <dbReference type="EMBL" id="MFD2680558.1"/>
    </source>
</evidence>
<name>A0ABW5RPC5_9BACI</name>
<evidence type="ECO:0000313" key="2">
    <source>
        <dbReference type="Proteomes" id="UP001597506"/>
    </source>
</evidence>
<gene>
    <name evidence="1" type="ORF">ACFSUL_07285</name>
</gene>
<dbReference type="Proteomes" id="UP001597506">
    <property type="component" value="Unassembled WGS sequence"/>
</dbReference>
<reference evidence="2" key="1">
    <citation type="journal article" date="2019" name="Int. J. Syst. Evol. Microbiol.">
        <title>The Global Catalogue of Microorganisms (GCM) 10K type strain sequencing project: providing services to taxonomists for standard genome sequencing and annotation.</title>
        <authorList>
            <consortium name="The Broad Institute Genomics Platform"/>
            <consortium name="The Broad Institute Genome Sequencing Center for Infectious Disease"/>
            <person name="Wu L."/>
            <person name="Ma J."/>
        </authorList>
    </citation>
    <scope>NUCLEOTIDE SEQUENCE [LARGE SCALE GENOMIC DNA]</scope>
    <source>
        <strain evidence="2">KCTC 3913</strain>
    </source>
</reference>
<sequence>MPLEDNHLFHSELAAEAGHRKAEAARSAREENRDYPQKAFFAFRG</sequence>
<protein>
    <submittedName>
        <fullName evidence="1">Uncharacterized protein</fullName>
    </submittedName>
</protein>
<keyword evidence="2" id="KW-1185">Reference proteome</keyword>
<dbReference type="EMBL" id="JBHUMF010000015">
    <property type="protein sequence ID" value="MFD2680558.1"/>
    <property type="molecule type" value="Genomic_DNA"/>
</dbReference>
<organism evidence="1 2">
    <name type="scientific">Bacillus seohaeanensis</name>
    <dbReference type="NCBI Taxonomy" id="284580"/>
    <lineage>
        <taxon>Bacteria</taxon>
        <taxon>Bacillati</taxon>
        <taxon>Bacillota</taxon>
        <taxon>Bacilli</taxon>
        <taxon>Bacillales</taxon>
        <taxon>Bacillaceae</taxon>
        <taxon>Bacillus</taxon>
    </lineage>
</organism>
<accession>A0ABW5RPC5</accession>
<dbReference type="RefSeq" id="WP_377934052.1">
    <property type="nucleotide sequence ID" value="NZ_JBHUMF010000015.1"/>
</dbReference>
<comment type="caution">
    <text evidence="1">The sequence shown here is derived from an EMBL/GenBank/DDBJ whole genome shotgun (WGS) entry which is preliminary data.</text>
</comment>
<proteinExistence type="predicted"/>